<dbReference type="InterPro" id="IPR036259">
    <property type="entry name" value="MFS_trans_sf"/>
</dbReference>
<feature type="transmembrane region" description="Helical" evidence="7">
    <location>
        <begin position="463"/>
        <end position="482"/>
    </location>
</feature>
<reference evidence="10 11" key="1">
    <citation type="submission" date="2018-07" db="EMBL/GenBank/DDBJ databases">
        <title>Genome sequencing of oomycete isolates from Chile give support for New Zealand origin for Phytophthora kernoviae and make available the first Nothophytophthora sp. genome.</title>
        <authorList>
            <person name="Studholme D.J."/>
            <person name="Sanfuentes E."/>
            <person name="Panda P."/>
            <person name="Hill R."/>
            <person name="Sambles C."/>
            <person name="Grant M."/>
            <person name="Williams N.M."/>
            <person name="Mcdougal R.L."/>
        </authorList>
    </citation>
    <scope>NUCLEOTIDE SEQUENCE [LARGE SCALE GENOMIC DNA]</scope>
    <source>
        <strain evidence="8">Chile2</strain>
        <strain evidence="9">Chile4</strain>
    </source>
</reference>
<dbReference type="InterPro" id="IPR038552">
    <property type="entry name" value="Tim21_IMS_sf"/>
</dbReference>
<evidence type="ECO:0000256" key="1">
    <source>
        <dbReference type="ARBA" id="ARBA00004141"/>
    </source>
</evidence>
<evidence type="ECO:0000256" key="5">
    <source>
        <dbReference type="ARBA" id="ARBA00022989"/>
    </source>
</evidence>
<feature type="transmembrane region" description="Helical" evidence="7">
    <location>
        <begin position="235"/>
        <end position="260"/>
    </location>
</feature>
<dbReference type="PANTHER" id="PTHR31585:SF5">
    <property type="entry name" value="RNA-BINDING S4 DOMAIN-CONTAINING PROTEIN"/>
    <property type="match status" value="1"/>
</dbReference>
<sequence>MSKQGHHFVLATFQILRTVYPFLNNYLHLNGYQTLSARVLLSLPWSFKVIIGIVSDCFPIMGSRRRAYMIVGWFVCSGTLLVLVFMNQEPPFYMDRTLRGKDLSKLPPDDFKGRINWQAPDSGSLYILLMMMASFGYMIADVASDGLVVEFSQREPEQTRGSVLSTVYLVRSVTMIAAVLLVGFGMNGEDYGGTFSWSLSMSQLMLIFALLSLMAVPSALWLIQEPPLGDDVPKFCVYMRGLWVLLQNAAVVQILAYRFFSGIFDGFTITASDPIQRYWAHVHLLNESLFAVLGLVIFSLALYMTKKIGLGWNWRNVIAWTTLSVIGLDAVVGMLTTWDVVRSQWFWLGTPILEELPQAMNFLVSTFVVVELAELGNEAAVYGLLTTVSNLSSPFASCISKNVNAHFDVGVADIIHDSKHVRWQVTWTFVIAYIMKLLSLAWLPLLPRQKRETQELKQRAGKWFWGGVATVAIFTFAFLWSITPSAEMLRFLASPAIRAVQKPVVQQRSRVLQVMTRRPATTRNITTSRSRFAPEKSTAQATKEGHKAPDALVLTPYEKVTATATGGFWLGLIGLGAVGVYFVARELLPNRMSPNGLFSESLDFLSENTDVTSRLGLPIHGYGHDHGGHREGRRNRIEHVNLKDKNGNPRLRIKYNIKGPTGHAYVFAEVNQDMKKNEYVYLIVQVTKTGELLKVIDNRQILSAETQEEQDALRMLLGK</sequence>
<dbReference type="InterPro" id="IPR039309">
    <property type="entry name" value="BT1"/>
</dbReference>
<evidence type="ECO:0000256" key="3">
    <source>
        <dbReference type="ARBA" id="ARBA00022448"/>
    </source>
</evidence>
<dbReference type="Gene3D" id="3.10.450.320">
    <property type="entry name" value="Mitochondrial import inner membrane translocase subunit Tim21"/>
    <property type="match status" value="1"/>
</dbReference>
<comment type="subcellular location">
    <subcellularLocation>
        <location evidence="1">Membrane</location>
        <topology evidence="1">Multi-pass membrane protein</topology>
    </subcellularLocation>
</comment>
<dbReference type="STRING" id="325452.A0A3R7NH25"/>
<keyword evidence="5 7" id="KW-1133">Transmembrane helix</keyword>
<protein>
    <recommendedName>
        <fullName evidence="12">Mitochondrial import inner membrane translocase subunit Tim21</fullName>
    </recommendedName>
</protein>
<dbReference type="Proteomes" id="UP000285883">
    <property type="component" value="Unassembled WGS sequence"/>
</dbReference>
<evidence type="ECO:0000313" key="10">
    <source>
        <dbReference type="Proteomes" id="UP000285624"/>
    </source>
</evidence>
<evidence type="ECO:0000313" key="8">
    <source>
        <dbReference type="EMBL" id="RLN44663.1"/>
    </source>
</evidence>
<dbReference type="PANTHER" id="PTHR31585">
    <property type="entry name" value="FOLATE-BIOPTERIN TRANSPORTER 1, CHLOROPLASTIC"/>
    <property type="match status" value="1"/>
</dbReference>
<feature type="transmembrane region" description="Helical" evidence="7">
    <location>
        <begin position="161"/>
        <end position="184"/>
    </location>
</feature>
<dbReference type="SUPFAM" id="SSF103473">
    <property type="entry name" value="MFS general substrate transporter"/>
    <property type="match status" value="1"/>
</dbReference>
<keyword evidence="4 7" id="KW-0812">Transmembrane</keyword>
<dbReference type="GO" id="GO:0030150">
    <property type="term" value="P:protein import into mitochondrial matrix"/>
    <property type="evidence" value="ECO:0007669"/>
    <property type="project" value="InterPro"/>
</dbReference>
<dbReference type="InterPro" id="IPR013261">
    <property type="entry name" value="Tim21"/>
</dbReference>
<evidence type="ECO:0000313" key="9">
    <source>
        <dbReference type="EMBL" id="RLN80499.1"/>
    </source>
</evidence>
<feature type="transmembrane region" description="Helical" evidence="7">
    <location>
        <begin position="280"/>
        <end position="305"/>
    </location>
</feature>
<evidence type="ECO:0000313" key="11">
    <source>
        <dbReference type="Proteomes" id="UP000285883"/>
    </source>
</evidence>
<feature type="transmembrane region" description="Helical" evidence="7">
    <location>
        <begin position="317"/>
        <end position="338"/>
    </location>
</feature>
<dbReference type="Pfam" id="PF08294">
    <property type="entry name" value="TIM21"/>
    <property type="match status" value="1"/>
</dbReference>
<comment type="similarity">
    <text evidence="2">Belongs to the major facilitator superfamily. Folate-biopterin transporter (TC 2.A.71) family.</text>
</comment>
<evidence type="ECO:0000256" key="6">
    <source>
        <dbReference type="ARBA" id="ARBA00023136"/>
    </source>
</evidence>
<organism evidence="9 10">
    <name type="scientific">Phytophthora kernoviae</name>
    <dbReference type="NCBI Taxonomy" id="325452"/>
    <lineage>
        <taxon>Eukaryota</taxon>
        <taxon>Sar</taxon>
        <taxon>Stramenopiles</taxon>
        <taxon>Oomycota</taxon>
        <taxon>Peronosporomycetes</taxon>
        <taxon>Peronosporales</taxon>
        <taxon>Peronosporaceae</taxon>
        <taxon>Phytophthora</taxon>
    </lineage>
</organism>
<feature type="transmembrane region" description="Helical" evidence="7">
    <location>
        <begin position="67"/>
        <end position="86"/>
    </location>
</feature>
<evidence type="ECO:0000256" key="4">
    <source>
        <dbReference type="ARBA" id="ARBA00022692"/>
    </source>
</evidence>
<dbReference type="EMBL" id="MAYM02000267">
    <property type="protein sequence ID" value="RLN44663.1"/>
    <property type="molecule type" value="Genomic_DNA"/>
</dbReference>
<feature type="transmembrane region" description="Helical" evidence="7">
    <location>
        <begin position="425"/>
        <end position="443"/>
    </location>
</feature>
<feature type="transmembrane region" description="Helical" evidence="7">
    <location>
        <begin position="566"/>
        <end position="584"/>
    </location>
</feature>
<dbReference type="Pfam" id="PF03092">
    <property type="entry name" value="BT1"/>
    <property type="match status" value="1"/>
</dbReference>
<feature type="transmembrane region" description="Helical" evidence="7">
    <location>
        <begin position="125"/>
        <end position="149"/>
    </location>
</feature>
<feature type="transmembrane region" description="Helical" evidence="7">
    <location>
        <begin position="204"/>
        <end position="223"/>
    </location>
</feature>
<dbReference type="EMBL" id="MBDN02000107">
    <property type="protein sequence ID" value="RLN80499.1"/>
    <property type="molecule type" value="Genomic_DNA"/>
</dbReference>
<accession>A0A3R7NH25</accession>
<dbReference type="Proteomes" id="UP000285624">
    <property type="component" value="Unassembled WGS sequence"/>
</dbReference>
<name>A0A3R7NH25_9STRA</name>
<evidence type="ECO:0000256" key="2">
    <source>
        <dbReference type="ARBA" id="ARBA00007015"/>
    </source>
</evidence>
<dbReference type="GO" id="GO:0005744">
    <property type="term" value="C:TIM23 mitochondrial import inner membrane translocase complex"/>
    <property type="evidence" value="ECO:0007669"/>
    <property type="project" value="InterPro"/>
</dbReference>
<comment type="caution">
    <text evidence="9">The sequence shown here is derived from an EMBL/GenBank/DDBJ whole genome shotgun (WGS) entry which is preliminary data.</text>
</comment>
<proteinExistence type="inferred from homology"/>
<gene>
    <name evidence="8" type="ORF">BBI17_005058</name>
    <name evidence="9" type="ORF">BBO99_00004448</name>
</gene>
<dbReference type="AlphaFoldDB" id="A0A3R7NH25"/>
<evidence type="ECO:0008006" key="12">
    <source>
        <dbReference type="Google" id="ProtNLM"/>
    </source>
</evidence>
<keyword evidence="10" id="KW-1185">Reference proteome</keyword>
<keyword evidence="6 7" id="KW-0472">Membrane</keyword>
<evidence type="ECO:0000256" key="7">
    <source>
        <dbReference type="SAM" id="Phobius"/>
    </source>
</evidence>
<keyword evidence="3" id="KW-0813">Transport</keyword>